<sequence length="80" mass="8741">MDQEVNINLISKKSSRKASISPSLSQSQKNTIQIYSYNNKSVTEPSKALLTPPKPVLRPLSARNNLAERVASAEVSLSKS</sequence>
<protein>
    <submittedName>
        <fullName evidence="1">Uncharacterized protein</fullName>
    </submittedName>
</protein>
<dbReference type="EMBL" id="LSSM01002881">
    <property type="protein sequence ID" value="OMJ19939.1"/>
    <property type="molecule type" value="Genomic_DNA"/>
</dbReference>
<proteinExistence type="predicted"/>
<name>A0A1R1XZE0_9FUNG</name>
<comment type="caution">
    <text evidence="1">The sequence shown here is derived from an EMBL/GenBank/DDBJ whole genome shotgun (WGS) entry which is preliminary data.</text>
</comment>
<dbReference type="AlphaFoldDB" id="A0A1R1XZE0"/>
<organism evidence="1 2">
    <name type="scientific">Smittium culicis</name>
    <dbReference type="NCBI Taxonomy" id="133412"/>
    <lineage>
        <taxon>Eukaryota</taxon>
        <taxon>Fungi</taxon>
        <taxon>Fungi incertae sedis</taxon>
        <taxon>Zoopagomycota</taxon>
        <taxon>Kickxellomycotina</taxon>
        <taxon>Harpellomycetes</taxon>
        <taxon>Harpellales</taxon>
        <taxon>Legeriomycetaceae</taxon>
        <taxon>Smittium</taxon>
    </lineage>
</organism>
<gene>
    <name evidence="1" type="ORF">AYI69_g6418</name>
</gene>
<reference evidence="2" key="1">
    <citation type="submission" date="2017-01" db="EMBL/GenBank/DDBJ databases">
        <authorList>
            <person name="Wang Y."/>
            <person name="White M."/>
            <person name="Kvist S."/>
            <person name="Moncalvo J.-M."/>
        </authorList>
    </citation>
    <scope>NUCLEOTIDE SEQUENCE [LARGE SCALE GENOMIC DNA]</scope>
    <source>
        <strain evidence="2">ID-206-W2</strain>
    </source>
</reference>
<accession>A0A1R1XZE0</accession>
<keyword evidence="2" id="KW-1185">Reference proteome</keyword>
<evidence type="ECO:0000313" key="1">
    <source>
        <dbReference type="EMBL" id="OMJ19939.1"/>
    </source>
</evidence>
<evidence type="ECO:0000313" key="2">
    <source>
        <dbReference type="Proteomes" id="UP000187429"/>
    </source>
</evidence>
<dbReference type="Proteomes" id="UP000187429">
    <property type="component" value="Unassembled WGS sequence"/>
</dbReference>